<keyword evidence="3" id="KW-0136">Cellulose degradation</keyword>
<organism evidence="10 11">
    <name type="scientific">Niveibacterium microcysteis</name>
    <dbReference type="NCBI Taxonomy" id="2811415"/>
    <lineage>
        <taxon>Bacteria</taxon>
        <taxon>Pseudomonadati</taxon>
        <taxon>Pseudomonadota</taxon>
        <taxon>Betaproteobacteria</taxon>
        <taxon>Rhodocyclales</taxon>
        <taxon>Rhodocyclaceae</taxon>
        <taxon>Niveibacterium</taxon>
    </lineage>
</organism>
<dbReference type="Proteomes" id="UP000663570">
    <property type="component" value="Chromosome"/>
</dbReference>
<evidence type="ECO:0000256" key="5">
    <source>
        <dbReference type="ARBA" id="ARBA00023295"/>
    </source>
</evidence>
<reference evidence="10 11" key="1">
    <citation type="submission" date="2021-02" db="EMBL/GenBank/DDBJ databases">
        <title>Niveibacterium changnyeongensis HC41.</title>
        <authorList>
            <person name="Kang M."/>
        </authorList>
    </citation>
    <scope>NUCLEOTIDE SEQUENCE [LARGE SCALE GENOMIC DNA]</scope>
    <source>
        <strain evidence="10 11">HC41</strain>
    </source>
</reference>
<comment type="similarity">
    <text evidence="1 7">Belongs to the glycosyl hydrolase 5 (cellulase A) family.</text>
</comment>
<evidence type="ECO:0000313" key="11">
    <source>
        <dbReference type="Proteomes" id="UP000663570"/>
    </source>
</evidence>
<keyword evidence="5 7" id="KW-0326">Glycosidase</keyword>
<dbReference type="SUPFAM" id="SSF51445">
    <property type="entry name" value="(Trans)glycosidases"/>
    <property type="match status" value="1"/>
</dbReference>
<feature type="domain" description="Glycoside hydrolase family 5" evidence="9">
    <location>
        <begin position="53"/>
        <end position="348"/>
    </location>
</feature>
<dbReference type="EMBL" id="CP071060">
    <property type="protein sequence ID" value="QSI77041.1"/>
    <property type="molecule type" value="Genomic_DNA"/>
</dbReference>
<name>A0ABX7M811_9RHOO</name>
<evidence type="ECO:0000256" key="3">
    <source>
        <dbReference type="ARBA" id="ARBA00023001"/>
    </source>
</evidence>
<dbReference type="GO" id="GO:0016787">
    <property type="term" value="F:hydrolase activity"/>
    <property type="evidence" value="ECO:0007669"/>
    <property type="project" value="UniProtKB-KW"/>
</dbReference>
<dbReference type="Pfam" id="PF00150">
    <property type="entry name" value="Cellulase"/>
    <property type="match status" value="1"/>
</dbReference>
<dbReference type="InterPro" id="IPR001547">
    <property type="entry name" value="Glyco_hydro_5"/>
</dbReference>
<dbReference type="PANTHER" id="PTHR31297">
    <property type="entry name" value="GLUCAN ENDO-1,6-BETA-GLUCOSIDASE B"/>
    <property type="match status" value="1"/>
</dbReference>
<dbReference type="Gene3D" id="3.20.20.80">
    <property type="entry name" value="Glycosidases"/>
    <property type="match status" value="1"/>
</dbReference>
<sequence length="381" mass="42877">MPRLFAALLLLALSACASTPDYPPPAAPSRKHALPETTGPHRFLHAAGTQWVDEAGGPVRLRGVAFGNEVYSKNPLPTTHHGEADYARLRDMGMNLVRFYLYYGTLEDDTAPFRYKQSGWDWLDRNVAWARAHGIYLILNLHVPQGGFQSLGEGGALWSQPANQDRFVALWRAIAARYADEPVIAGYDLLNEPVVPRGKQQWQQLAQRTANAIREVDRRHSVIVERVNAVAGKWDNDAEMNFVTISDPNVVYTFHFYEPFAFTHTHAPWAGMARVEGGQWGPQRHAEITSGFKRYLDWGARKGVPLYLGEFGLIRAAFEANRNGLGWAADMIDLAEAANLPWTWHSYHEDHFALYYGYGTPINPDKANQALIDLLRDKLAR</sequence>
<dbReference type="InterPro" id="IPR050386">
    <property type="entry name" value="Glycosyl_hydrolase_5"/>
</dbReference>
<protein>
    <submittedName>
        <fullName evidence="10">Glycoside hydrolase family 5 protein</fullName>
    </submittedName>
</protein>
<dbReference type="InterPro" id="IPR017853">
    <property type="entry name" value="GH"/>
</dbReference>
<evidence type="ECO:0000256" key="6">
    <source>
        <dbReference type="ARBA" id="ARBA00023326"/>
    </source>
</evidence>
<evidence type="ECO:0000256" key="8">
    <source>
        <dbReference type="SAM" id="SignalP"/>
    </source>
</evidence>
<evidence type="ECO:0000256" key="7">
    <source>
        <dbReference type="RuleBase" id="RU361153"/>
    </source>
</evidence>
<feature type="chain" id="PRO_5046601982" evidence="8">
    <location>
        <begin position="18"/>
        <end position="381"/>
    </location>
</feature>
<keyword evidence="11" id="KW-1185">Reference proteome</keyword>
<keyword evidence="6" id="KW-0624">Polysaccharide degradation</keyword>
<dbReference type="PROSITE" id="PS51257">
    <property type="entry name" value="PROKAR_LIPOPROTEIN"/>
    <property type="match status" value="1"/>
</dbReference>
<keyword evidence="2 7" id="KW-0378">Hydrolase</keyword>
<gene>
    <name evidence="10" type="ORF">JY500_21775</name>
</gene>
<evidence type="ECO:0000256" key="1">
    <source>
        <dbReference type="ARBA" id="ARBA00005641"/>
    </source>
</evidence>
<accession>A0ABX7M811</accession>
<dbReference type="RefSeq" id="WP_206254602.1">
    <property type="nucleotide sequence ID" value="NZ_CP071060.1"/>
</dbReference>
<feature type="signal peptide" evidence="8">
    <location>
        <begin position="1"/>
        <end position="17"/>
    </location>
</feature>
<proteinExistence type="inferred from homology"/>
<dbReference type="PANTHER" id="PTHR31297:SF41">
    <property type="entry name" value="ENDOGLUCANASE, PUTATIVE (AFU_ORTHOLOGUE AFUA_5G01830)-RELATED"/>
    <property type="match status" value="1"/>
</dbReference>
<keyword evidence="4" id="KW-0119">Carbohydrate metabolism</keyword>
<keyword evidence="8" id="KW-0732">Signal</keyword>
<evidence type="ECO:0000256" key="2">
    <source>
        <dbReference type="ARBA" id="ARBA00022801"/>
    </source>
</evidence>
<evidence type="ECO:0000256" key="4">
    <source>
        <dbReference type="ARBA" id="ARBA00023277"/>
    </source>
</evidence>
<evidence type="ECO:0000313" key="10">
    <source>
        <dbReference type="EMBL" id="QSI77041.1"/>
    </source>
</evidence>
<evidence type="ECO:0000259" key="9">
    <source>
        <dbReference type="Pfam" id="PF00150"/>
    </source>
</evidence>